<dbReference type="SUPFAM" id="SSF52540">
    <property type="entry name" value="P-loop containing nucleoside triphosphate hydrolases"/>
    <property type="match status" value="1"/>
</dbReference>
<reference evidence="2 3" key="1">
    <citation type="submission" date="2019-12" db="EMBL/GenBank/DDBJ databases">
        <title>Shinella granuli gen. nov., sp. nov., and proposal of the reclassification of Zoogloea ramigera ATCC 19623 as Shinella zoogloeoides sp. nov.</title>
        <authorList>
            <person name="Gao J."/>
        </authorList>
    </citation>
    <scope>NUCLEOTIDE SEQUENCE [LARGE SCALE GENOMIC DNA]</scope>
    <source>
        <strain evidence="2 3">DSM 287</strain>
    </source>
</reference>
<sequence>MNAIPKPVNPGFGSVAPLKNVAECLAVAQKIIDRPAGVDGLGVFFGPSGYGKSKASLYVQNKAKAIYIEVFDFWTKKVLVESILAELGVTNPKGSIADMMKQVLRLLQDDPNRLLIVDEADKLVDKGFIEYIRDIYKGARIPVLLVGEERLPDKLKAYERCENRVTAFGMANPCDVDDAKALASIYHRQLRIDDDLLAHIVMETSGVTSRIVTTLAEVGQFAKARQLSEITRDQYTGPIFTGRAPRRK</sequence>
<dbReference type="OrthoDB" id="9797061at2"/>
<evidence type="ECO:0000313" key="3">
    <source>
        <dbReference type="Proteomes" id="UP000440304"/>
    </source>
</evidence>
<dbReference type="AlphaFoldDB" id="A0A6N8TE68"/>
<dbReference type="InterPro" id="IPR000629">
    <property type="entry name" value="RNA-helicase_DEAD-box_CS"/>
</dbReference>
<evidence type="ECO:0000313" key="2">
    <source>
        <dbReference type="EMBL" id="MXN99409.1"/>
    </source>
</evidence>
<dbReference type="PANTHER" id="PTHR35894">
    <property type="entry name" value="GENERAL SECRETION PATHWAY PROTEIN A-RELATED"/>
    <property type="match status" value="1"/>
</dbReference>
<proteinExistence type="predicted"/>
<dbReference type="InterPro" id="IPR052026">
    <property type="entry name" value="ExeA_AAA_ATPase_DNA-bind"/>
</dbReference>
<dbReference type="RefSeq" id="WP_160784818.1">
    <property type="nucleotide sequence ID" value="NZ_CP086610.1"/>
</dbReference>
<comment type="caution">
    <text evidence="2">The sequence shown here is derived from an EMBL/GenBank/DDBJ whole genome shotgun (WGS) entry which is preliminary data.</text>
</comment>
<accession>A0A6N8TE68</accession>
<dbReference type="Pfam" id="PF13401">
    <property type="entry name" value="AAA_22"/>
    <property type="match status" value="1"/>
</dbReference>
<dbReference type="PANTHER" id="PTHR35894:SF5">
    <property type="entry name" value="MU-LIKE PROPHAGE FLUMU DNA TRANSPOSITION PROTEIN B"/>
    <property type="match status" value="1"/>
</dbReference>
<dbReference type="GO" id="GO:0120545">
    <property type="term" value="F:nucleic acid conformation isomerase activity"/>
    <property type="evidence" value="ECO:0007669"/>
    <property type="project" value="UniProtKB-ARBA"/>
</dbReference>
<dbReference type="InterPro" id="IPR027417">
    <property type="entry name" value="P-loop_NTPase"/>
</dbReference>
<gene>
    <name evidence="2" type="ORF">GR156_03800</name>
</gene>
<dbReference type="EMBL" id="WUML01000002">
    <property type="protein sequence ID" value="MXN99409.1"/>
    <property type="molecule type" value="Genomic_DNA"/>
</dbReference>
<dbReference type="Gene3D" id="3.40.50.300">
    <property type="entry name" value="P-loop containing nucleotide triphosphate hydrolases"/>
    <property type="match status" value="1"/>
</dbReference>
<evidence type="ECO:0000259" key="1">
    <source>
        <dbReference type="Pfam" id="PF13401"/>
    </source>
</evidence>
<name>A0A6N8TE68_SHIZO</name>
<dbReference type="InterPro" id="IPR049945">
    <property type="entry name" value="AAA_22"/>
</dbReference>
<dbReference type="PROSITE" id="PS00039">
    <property type="entry name" value="DEAD_ATP_HELICASE"/>
    <property type="match status" value="1"/>
</dbReference>
<dbReference type="GO" id="GO:0016887">
    <property type="term" value="F:ATP hydrolysis activity"/>
    <property type="evidence" value="ECO:0007669"/>
    <property type="project" value="InterPro"/>
</dbReference>
<organism evidence="2 3">
    <name type="scientific">Shinella zoogloeoides</name>
    <name type="common">Crabtreella saccharophila</name>
    <dbReference type="NCBI Taxonomy" id="352475"/>
    <lineage>
        <taxon>Bacteria</taxon>
        <taxon>Pseudomonadati</taxon>
        <taxon>Pseudomonadota</taxon>
        <taxon>Alphaproteobacteria</taxon>
        <taxon>Hyphomicrobiales</taxon>
        <taxon>Rhizobiaceae</taxon>
        <taxon>Shinella</taxon>
    </lineage>
</organism>
<dbReference type="Proteomes" id="UP000440304">
    <property type="component" value="Unassembled WGS sequence"/>
</dbReference>
<protein>
    <submittedName>
        <fullName evidence="2">AAA family ATPase</fullName>
    </submittedName>
</protein>
<feature type="domain" description="ORC1/DEAH AAA+ ATPase" evidence="1">
    <location>
        <begin position="39"/>
        <end position="155"/>
    </location>
</feature>